<organism evidence="1 2">
    <name type="scientific">Dioscorea alata</name>
    <name type="common">Purple yam</name>
    <dbReference type="NCBI Taxonomy" id="55571"/>
    <lineage>
        <taxon>Eukaryota</taxon>
        <taxon>Viridiplantae</taxon>
        <taxon>Streptophyta</taxon>
        <taxon>Embryophyta</taxon>
        <taxon>Tracheophyta</taxon>
        <taxon>Spermatophyta</taxon>
        <taxon>Magnoliopsida</taxon>
        <taxon>Liliopsida</taxon>
        <taxon>Dioscoreales</taxon>
        <taxon>Dioscoreaceae</taxon>
        <taxon>Dioscorea</taxon>
    </lineage>
</organism>
<dbReference type="Proteomes" id="UP000827976">
    <property type="component" value="Chromosome 6"/>
</dbReference>
<gene>
    <name evidence="1" type="ORF">IHE45_06G012200</name>
</gene>
<name>A0ACB7VVG8_DIOAL</name>
<evidence type="ECO:0000313" key="1">
    <source>
        <dbReference type="EMBL" id="KAH7678672.1"/>
    </source>
</evidence>
<accession>A0ACB7VVG8</accession>
<comment type="caution">
    <text evidence="1">The sequence shown here is derived from an EMBL/GenBank/DDBJ whole genome shotgun (WGS) entry which is preliminary data.</text>
</comment>
<evidence type="ECO:0000313" key="2">
    <source>
        <dbReference type="Proteomes" id="UP000827976"/>
    </source>
</evidence>
<keyword evidence="2" id="KW-1185">Reference proteome</keyword>
<sequence length="539" mass="60298">MDTEHNCKYIPQVRVLRKRESERERILGFLFSNTMCLPASAKDTAEEEGGEEGGDRRKEVAAMERESRRRMPDRAPETRMEAVAMAALTVRFVWAETMGKWPLADLLIGVRYLSSQQGNSGVLPCLSTGVNFIELKGPEVIAELAHQLKLLTLCTLFTEKKFPKFLKSAGYSQQQVLQKSKPGFLRPYFTILHDQSNKCIVVLIRGARSFKDRLTAATAAVVPFHHLVIQEGNLCNLVLGHAHCGMLAAARWIAKSVTPCLLRAISQNPDYHIKIIGHSLGGGIAAILSYILREREEFSSSSCIAFGPAACMTWDLADSSKCFVTSIVNNSDVVPTLSTVSVDNLRSEIAKSSWLKKFWGQFRITRLLSKFCCSTFGSCIPFISTKEEKVVMKQEQNGAQTAVQNDSCVCCTSCINSWHCTKVYDTHHIGSTVPRYNKETSIDETSLSDSSASYQLYPPGRIIHMVTKQEQDTDSTSDSITTDEFFGIYETPRCMYGKVFLSQNMIHDHYMPAYVKTMEQLINRSQKKMVDVVSADIIV</sequence>
<proteinExistence type="predicted"/>
<protein>
    <submittedName>
        <fullName evidence="1">Alpha/beta-Hydrolases protein</fullName>
    </submittedName>
</protein>
<reference evidence="2" key="1">
    <citation type="journal article" date="2022" name="Nat. Commun.">
        <title>Chromosome evolution and the genetic basis of agronomically important traits in greater yam.</title>
        <authorList>
            <person name="Bredeson J.V."/>
            <person name="Lyons J.B."/>
            <person name="Oniyinde I.O."/>
            <person name="Okereke N.R."/>
            <person name="Kolade O."/>
            <person name="Nnabue I."/>
            <person name="Nwadili C.O."/>
            <person name="Hribova E."/>
            <person name="Parker M."/>
            <person name="Nwogha J."/>
            <person name="Shu S."/>
            <person name="Carlson J."/>
            <person name="Kariba R."/>
            <person name="Muthemba S."/>
            <person name="Knop K."/>
            <person name="Barton G.J."/>
            <person name="Sherwood A.V."/>
            <person name="Lopez-Montes A."/>
            <person name="Asiedu R."/>
            <person name="Jamnadass R."/>
            <person name="Muchugi A."/>
            <person name="Goodstein D."/>
            <person name="Egesi C.N."/>
            <person name="Featherston J."/>
            <person name="Asfaw A."/>
            <person name="Simpson G.G."/>
            <person name="Dolezel J."/>
            <person name="Hendre P.S."/>
            <person name="Van Deynze A."/>
            <person name="Kumar P.L."/>
            <person name="Obidiegwu J.E."/>
            <person name="Bhattacharjee R."/>
            <person name="Rokhsar D.S."/>
        </authorList>
    </citation>
    <scope>NUCLEOTIDE SEQUENCE [LARGE SCALE GENOMIC DNA]</scope>
    <source>
        <strain evidence="2">cv. TDa95/00328</strain>
    </source>
</reference>
<dbReference type="EMBL" id="CM037016">
    <property type="protein sequence ID" value="KAH7678672.1"/>
    <property type="molecule type" value="Genomic_DNA"/>
</dbReference>